<dbReference type="SUPFAM" id="SSF52047">
    <property type="entry name" value="RNI-like"/>
    <property type="match status" value="1"/>
</dbReference>
<keyword evidence="2" id="KW-1185">Reference proteome</keyword>
<accession>A0A6J8CK00</accession>
<sequence>MPVIHTLSLLYLDETDINDDSLHVISKNAPNLNSVSIIGCKYSTEKGILILTSSCRKLEYFGMGSSYQNLSLYAISNECSTLMYIDARSTSLSSHVKLQELTASCHRLHSIRLLKVTGLDDLAIEIIADNCTELKDAHFSGSSDITVSGVTYMLIKCRMLTELILKSCML</sequence>
<dbReference type="Gene3D" id="3.80.10.10">
    <property type="entry name" value="Ribonuclease Inhibitor"/>
    <property type="match status" value="2"/>
</dbReference>
<reference evidence="1 2" key="1">
    <citation type="submission" date="2020-06" db="EMBL/GenBank/DDBJ databases">
        <authorList>
            <person name="Li R."/>
            <person name="Bekaert M."/>
        </authorList>
    </citation>
    <scope>NUCLEOTIDE SEQUENCE [LARGE SCALE GENOMIC DNA]</scope>
    <source>
        <strain evidence="2">wild</strain>
    </source>
</reference>
<organism evidence="1 2">
    <name type="scientific">Mytilus coruscus</name>
    <name type="common">Sea mussel</name>
    <dbReference type="NCBI Taxonomy" id="42192"/>
    <lineage>
        <taxon>Eukaryota</taxon>
        <taxon>Metazoa</taxon>
        <taxon>Spiralia</taxon>
        <taxon>Lophotrochozoa</taxon>
        <taxon>Mollusca</taxon>
        <taxon>Bivalvia</taxon>
        <taxon>Autobranchia</taxon>
        <taxon>Pteriomorphia</taxon>
        <taxon>Mytilida</taxon>
        <taxon>Mytiloidea</taxon>
        <taxon>Mytilidae</taxon>
        <taxon>Mytilinae</taxon>
        <taxon>Mytilus</taxon>
    </lineage>
</organism>
<evidence type="ECO:0000313" key="2">
    <source>
        <dbReference type="Proteomes" id="UP000507470"/>
    </source>
</evidence>
<gene>
    <name evidence="1" type="ORF">MCOR_30096</name>
</gene>
<dbReference type="InterPro" id="IPR032675">
    <property type="entry name" value="LRR_dom_sf"/>
</dbReference>
<evidence type="ECO:0008006" key="3">
    <source>
        <dbReference type="Google" id="ProtNLM"/>
    </source>
</evidence>
<dbReference type="AlphaFoldDB" id="A0A6J8CK00"/>
<dbReference type="Proteomes" id="UP000507470">
    <property type="component" value="Unassembled WGS sequence"/>
</dbReference>
<dbReference type="EMBL" id="CACVKT020005506">
    <property type="protein sequence ID" value="CAC5395422.1"/>
    <property type="molecule type" value="Genomic_DNA"/>
</dbReference>
<dbReference type="OrthoDB" id="423607at2759"/>
<evidence type="ECO:0000313" key="1">
    <source>
        <dbReference type="EMBL" id="CAC5395422.1"/>
    </source>
</evidence>
<protein>
    <recommendedName>
        <fullName evidence="3">FBXL2_20</fullName>
    </recommendedName>
</protein>
<name>A0A6J8CK00_MYTCO</name>
<proteinExistence type="predicted"/>